<dbReference type="STRING" id="504472.Slin_1425"/>
<evidence type="ECO:0000256" key="6">
    <source>
        <dbReference type="ARBA" id="ARBA00023237"/>
    </source>
</evidence>
<dbReference type="PROSITE" id="PS52016">
    <property type="entry name" value="TONB_DEPENDENT_REC_3"/>
    <property type="match status" value="1"/>
</dbReference>
<keyword evidence="3 7" id="KW-1134">Transmembrane beta strand</keyword>
<keyword evidence="4 7" id="KW-0812">Transmembrane</keyword>
<dbReference type="RefSeq" id="WP_012926026.1">
    <property type="nucleotide sequence ID" value="NC_013730.1"/>
</dbReference>
<dbReference type="InterPro" id="IPR008969">
    <property type="entry name" value="CarboxyPept-like_regulatory"/>
</dbReference>
<dbReference type="InterPro" id="IPR039426">
    <property type="entry name" value="TonB-dep_rcpt-like"/>
</dbReference>
<dbReference type="Gene3D" id="2.40.170.20">
    <property type="entry name" value="TonB-dependent receptor, beta-barrel domain"/>
    <property type="match status" value="1"/>
</dbReference>
<dbReference type="KEGG" id="sli:Slin_1425"/>
<evidence type="ECO:0000256" key="1">
    <source>
        <dbReference type="ARBA" id="ARBA00004571"/>
    </source>
</evidence>
<dbReference type="AlphaFoldDB" id="D2QMZ1"/>
<protein>
    <submittedName>
        <fullName evidence="9">TonB-dependent receptor plug</fullName>
    </submittedName>
</protein>
<comment type="subcellular location">
    <subcellularLocation>
        <location evidence="1 7">Cell outer membrane</location>
        <topology evidence="1 7">Multi-pass membrane protein</topology>
    </subcellularLocation>
</comment>
<name>D2QMZ1_SPILD</name>
<dbReference type="Gene3D" id="2.170.130.10">
    <property type="entry name" value="TonB-dependent receptor, plug domain"/>
    <property type="match status" value="1"/>
</dbReference>
<dbReference type="GO" id="GO:0009279">
    <property type="term" value="C:cell outer membrane"/>
    <property type="evidence" value="ECO:0007669"/>
    <property type="project" value="UniProtKB-SubCell"/>
</dbReference>
<comment type="similarity">
    <text evidence="7">Belongs to the TonB-dependent receptor family.</text>
</comment>
<evidence type="ECO:0000313" key="10">
    <source>
        <dbReference type="Proteomes" id="UP000002028"/>
    </source>
</evidence>
<dbReference type="EMBL" id="CP001769">
    <property type="protein sequence ID" value="ADB37475.1"/>
    <property type="molecule type" value="Genomic_DNA"/>
</dbReference>
<dbReference type="eggNOG" id="COG1629">
    <property type="taxonomic scope" value="Bacteria"/>
</dbReference>
<proteinExistence type="inferred from homology"/>
<dbReference type="Proteomes" id="UP000002028">
    <property type="component" value="Chromosome"/>
</dbReference>
<dbReference type="InterPro" id="IPR037066">
    <property type="entry name" value="Plug_dom_sf"/>
</dbReference>
<keyword evidence="10" id="KW-1185">Reference proteome</keyword>
<evidence type="ECO:0000313" key="9">
    <source>
        <dbReference type="EMBL" id="ADB37475.1"/>
    </source>
</evidence>
<dbReference type="NCBIfam" id="TIGR04057">
    <property type="entry name" value="SusC_RagA_signa"/>
    <property type="match status" value="1"/>
</dbReference>
<dbReference type="SUPFAM" id="SSF49464">
    <property type="entry name" value="Carboxypeptidase regulatory domain-like"/>
    <property type="match status" value="1"/>
</dbReference>
<dbReference type="InterPro" id="IPR023997">
    <property type="entry name" value="TonB-dep_OMP_SusC/RagA_CS"/>
</dbReference>
<dbReference type="InterPro" id="IPR036942">
    <property type="entry name" value="Beta-barrel_TonB_sf"/>
</dbReference>
<evidence type="ECO:0000256" key="2">
    <source>
        <dbReference type="ARBA" id="ARBA00022448"/>
    </source>
</evidence>
<dbReference type="Gene3D" id="2.60.40.1120">
    <property type="entry name" value="Carboxypeptidase-like, regulatory domain"/>
    <property type="match status" value="1"/>
</dbReference>
<keyword evidence="5 7" id="KW-0472">Membrane</keyword>
<dbReference type="SUPFAM" id="SSF56935">
    <property type="entry name" value="Porins"/>
    <property type="match status" value="1"/>
</dbReference>
<evidence type="ECO:0000256" key="3">
    <source>
        <dbReference type="ARBA" id="ARBA00022452"/>
    </source>
</evidence>
<gene>
    <name evidence="9" type="ordered locus">Slin_1425</name>
</gene>
<evidence type="ECO:0000256" key="4">
    <source>
        <dbReference type="ARBA" id="ARBA00022692"/>
    </source>
</evidence>
<keyword evidence="9" id="KW-0675">Receptor</keyword>
<dbReference type="InterPro" id="IPR023996">
    <property type="entry name" value="TonB-dep_OMP_SusC/RagA"/>
</dbReference>
<evidence type="ECO:0000259" key="8">
    <source>
        <dbReference type="Pfam" id="PF07715"/>
    </source>
</evidence>
<evidence type="ECO:0000256" key="7">
    <source>
        <dbReference type="PROSITE-ProRule" id="PRU01360"/>
    </source>
</evidence>
<dbReference type="InterPro" id="IPR012910">
    <property type="entry name" value="Plug_dom"/>
</dbReference>
<keyword evidence="6 7" id="KW-0998">Cell outer membrane</keyword>
<sequence>MHSILLNRSVWVRIMKITSLQILLVFALVNISFAFDGNAQELLSRRVSISAQNQDVETVFKRIEKQANVQFLFSREIIQSKRKVTYQASNEQLSLLLDHILTPLNLRYEVIGQQILIKRESTPATLPQQNSTSELRTEQAQDVQLTGRVTGDNGEGLPGVNIQIKSTNRGTTTDVNGNYKLTIPQAAGTTLVFSFIGYVTKEVAVGAQTTLNVTLSTDDKTLNEVVVVGYGTQRKRDVTGSVVSVNEATLKEVPAPNIVNQLKGRAAGVTIVSNGSTPGSQGSIRIRGNRTLTSGQGSSSDGLDGPLVVVDGIPYGGLNDINPDDIANMEILKDASATAIYGSRGAGGVILITTKRGKVGKPVFTYDGYHGITTIMGKYNIMNGPEYAQFKQEAAKYNRSAPGTTAYPLTIKEQAALDAGISTDWQDLIYKAGFNTNHQLGMQGGTDNTQYSLGLGYFNETGIIPSQKFERYTIRATIDQRLGKSIKIGLNTLNTLTYTNTPGGGGVPGGLVRLTPLAAPYNADGTVNLFPSEGSIDAAGISPLTIITKKDAYLGRTRSIRTFNSLYAEVNILPGLRYRFNAGLNFSQSNYNGYGGPLTYFNSATVQSSSNAEISNTEYWDINLQHLLYYDKTFGKHKLGFTGLYEVTQNHSLGSRFTVTGVPADYIKTSNFSLASGQPVANSDFGNSFAETGLLSYMGRINYSYDSRYLLTLTMRRDGSSTLSPQNRYFNYPAIGAGWNIIDEPFMKSVPAISNLKLRGGWGISGNRNVGAYSTLGALSAGYYNFGLGTAGQQLAYTVTSLPASNLGWQSTSQVDVGIDFGFLNNRITGTVDWYLQKTKDILLSVPLPPSNGAGSTLKNLGRTEGRGLETSLTFEIIRKPGGFNWSADLIYFFNREKITQLTTPTELSNIGAGWFVGQPLSVIYDYKKIGIWQTADKESGALAKQTSPVQFPGQIRVEDVNGDGKIDPSDRQIIGNFQPKWEGGLTNRFTFKNFDASIVTFARMGMKVVVPYLTGNSTGSGGFAFFNQGRVNQVKTDYWTDTNPTNAFPAPDAGGAVANFGSTLGYYDGSFVKIRSINLGYTFTSQFIKKIGGSSARIYFNATNPLILYSPLVRDKLAIDPEGNSYASGQSTLNDQSGNRATPERQIAVNLNNPPVRQFTLGVNLKF</sequence>
<organism evidence="9 10">
    <name type="scientific">Spirosoma linguale (strain ATCC 33905 / DSM 74 / LMG 10896 / Claus 1)</name>
    <dbReference type="NCBI Taxonomy" id="504472"/>
    <lineage>
        <taxon>Bacteria</taxon>
        <taxon>Pseudomonadati</taxon>
        <taxon>Bacteroidota</taxon>
        <taxon>Cytophagia</taxon>
        <taxon>Cytophagales</taxon>
        <taxon>Cytophagaceae</taxon>
        <taxon>Spirosoma</taxon>
    </lineage>
</organism>
<dbReference type="NCBIfam" id="TIGR04056">
    <property type="entry name" value="OMP_RagA_SusC"/>
    <property type="match status" value="1"/>
</dbReference>
<reference evidence="9 10" key="1">
    <citation type="journal article" date="2010" name="Stand. Genomic Sci.">
        <title>Complete genome sequence of Spirosoma linguale type strain (1).</title>
        <authorList>
            <person name="Lail K."/>
            <person name="Sikorski J."/>
            <person name="Saunders E."/>
            <person name="Lapidus A."/>
            <person name="Glavina Del Rio T."/>
            <person name="Copeland A."/>
            <person name="Tice H."/>
            <person name="Cheng J.-F."/>
            <person name="Lucas S."/>
            <person name="Nolan M."/>
            <person name="Bruce D."/>
            <person name="Goodwin L."/>
            <person name="Pitluck S."/>
            <person name="Ivanova N."/>
            <person name="Mavromatis K."/>
            <person name="Ovchinnikova G."/>
            <person name="Pati A."/>
            <person name="Chen A."/>
            <person name="Palaniappan K."/>
            <person name="Land M."/>
            <person name="Hauser L."/>
            <person name="Chang Y.-J."/>
            <person name="Jeffries C.D."/>
            <person name="Chain P."/>
            <person name="Brettin T."/>
            <person name="Detter J.C."/>
            <person name="Schuetze A."/>
            <person name="Rohde M."/>
            <person name="Tindall B.J."/>
            <person name="Goeker M."/>
            <person name="Bristow J."/>
            <person name="Eisen J.A."/>
            <person name="Markowitz V."/>
            <person name="Hugenholtz P."/>
            <person name="Kyrpides N.C."/>
            <person name="Klenk H.-P."/>
            <person name="Chen F."/>
        </authorList>
    </citation>
    <scope>NUCLEOTIDE SEQUENCE [LARGE SCALE GENOMIC DNA]</scope>
    <source>
        <strain evidence="10">ATCC 33905 / DSM 74 / LMG 10896 / Claus 1</strain>
    </source>
</reference>
<dbReference type="HOGENOM" id="CLU_004317_0_2_10"/>
<feature type="domain" description="TonB-dependent receptor plug" evidence="8">
    <location>
        <begin position="235"/>
        <end position="349"/>
    </location>
</feature>
<keyword evidence="2 7" id="KW-0813">Transport</keyword>
<accession>D2QMZ1</accession>
<dbReference type="Pfam" id="PF13715">
    <property type="entry name" value="CarbopepD_reg_2"/>
    <property type="match status" value="1"/>
</dbReference>
<evidence type="ECO:0000256" key="5">
    <source>
        <dbReference type="ARBA" id="ARBA00023136"/>
    </source>
</evidence>
<dbReference type="Pfam" id="PF07715">
    <property type="entry name" value="Plug"/>
    <property type="match status" value="1"/>
</dbReference>